<evidence type="ECO:0000313" key="3">
    <source>
        <dbReference type="Proteomes" id="UP001157911"/>
    </source>
</evidence>
<dbReference type="InterPro" id="IPR012902">
    <property type="entry name" value="N_methyl_site"/>
</dbReference>
<comment type="caution">
    <text evidence="2">The sequence shown here is derived from an EMBL/GenBank/DDBJ whole genome shotgun (WGS) entry which is preliminary data.</text>
</comment>
<evidence type="ECO:0000313" key="2">
    <source>
        <dbReference type="EMBL" id="SMP08477.1"/>
    </source>
</evidence>
<sequence length="115" mass="13111">MENINFNPFLVKKLRNGFTLLEVLLAIAIAGMAFGAFLLLSSKSVDITNRIFTQFIETVAAHNCINEIIYNHKDYNGKTVEILNRQITVKQDFENLMGFRVVKVKAGDVEVYEIR</sequence>
<keyword evidence="3" id="KW-1185">Reference proteome</keyword>
<reference evidence="2 3" key="1">
    <citation type="submission" date="2017-05" db="EMBL/GenBank/DDBJ databases">
        <authorList>
            <person name="Varghese N."/>
            <person name="Submissions S."/>
        </authorList>
    </citation>
    <scope>NUCLEOTIDE SEQUENCE [LARGE SCALE GENOMIC DNA]</scope>
    <source>
        <strain evidence="2 3">DSM 15522</strain>
    </source>
</reference>
<keyword evidence="1" id="KW-0812">Transmembrane</keyword>
<organism evidence="2 3">
    <name type="scientific">Desulfurobacterium pacificum</name>
    <dbReference type="NCBI Taxonomy" id="240166"/>
    <lineage>
        <taxon>Bacteria</taxon>
        <taxon>Pseudomonadati</taxon>
        <taxon>Aquificota</taxon>
        <taxon>Aquificia</taxon>
        <taxon>Desulfurobacteriales</taxon>
        <taxon>Desulfurobacteriaceae</taxon>
        <taxon>Desulfurobacterium</taxon>
    </lineage>
</organism>
<dbReference type="Pfam" id="PF07963">
    <property type="entry name" value="N_methyl"/>
    <property type="match status" value="1"/>
</dbReference>
<protein>
    <submittedName>
        <fullName evidence="2">General secretion pathway protein I</fullName>
    </submittedName>
</protein>
<dbReference type="RefSeq" id="WP_283400118.1">
    <property type="nucleotide sequence ID" value="NZ_FXUB01000001.1"/>
</dbReference>
<keyword evidence="1" id="KW-0472">Membrane</keyword>
<accession>A0ABY1NGW1</accession>
<gene>
    <name evidence="2" type="ORF">SAMN06265339_0621</name>
</gene>
<feature type="transmembrane region" description="Helical" evidence="1">
    <location>
        <begin position="20"/>
        <end position="40"/>
    </location>
</feature>
<dbReference type="EMBL" id="FXUB01000001">
    <property type="protein sequence ID" value="SMP08477.1"/>
    <property type="molecule type" value="Genomic_DNA"/>
</dbReference>
<dbReference type="NCBIfam" id="TIGR02532">
    <property type="entry name" value="IV_pilin_GFxxxE"/>
    <property type="match status" value="1"/>
</dbReference>
<evidence type="ECO:0000256" key="1">
    <source>
        <dbReference type="SAM" id="Phobius"/>
    </source>
</evidence>
<dbReference type="Proteomes" id="UP001157911">
    <property type="component" value="Unassembled WGS sequence"/>
</dbReference>
<name>A0ABY1NGW1_9BACT</name>
<keyword evidence="1" id="KW-1133">Transmembrane helix</keyword>
<proteinExistence type="predicted"/>